<comment type="caution">
    <text evidence="2">The sequence shown here is derived from an EMBL/GenBank/DDBJ whole genome shotgun (WGS) entry which is preliminary data.</text>
</comment>
<evidence type="ECO:0000313" key="2">
    <source>
        <dbReference type="EMBL" id="GAA2124018.1"/>
    </source>
</evidence>
<feature type="region of interest" description="Disordered" evidence="1">
    <location>
        <begin position="91"/>
        <end position="146"/>
    </location>
</feature>
<feature type="region of interest" description="Disordered" evidence="1">
    <location>
        <begin position="1"/>
        <end position="30"/>
    </location>
</feature>
<reference evidence="2 3" key="1">
    <citation type="journal article" date="2019" name="Int. J. Syst. Evol. Microbiol.">
        <title>The Global Catalogue of Microorganisms (GCM) 10K type strain sequencing project: providing services to taxonomists for standard genome sequencing and annotation.</title>
        <authorList>
            <consortium name="The Broad Institute Genomics Platform"/>
            <consortium name="The Broad Institute Genome Sequencing Center for Infectious Disease"/>
            <person name="Wu L."/>
            <person name="Ma J."/>
        </authorList>
    </citation>
    <scope>NUCLEOTIDE SEQUENCE [LARGE SCALE GENOMIC DNA]</scope>
    <source>
        <strain evidence="2 3">JCM 13850</strain>
    </source>
</reference>
<dbReference type="InterPro" id="IPR036908">
    <property type="entry name" value="RlpA-like_sf"/>
</dbReference>
<evidence type="ECO:0000256" key="1">
    <source>
        <dbReference type="SAM" id="MobiDB-lite"/>
    </source>
</evidence>
<sequence length="274" mass="28621">MPADRFNAGSFSRRHSESRVSDPVPMPGSPLCPGAGTAALYAELRIHMQQRTINRVLTGVTGAALAGMLVGGVAAASHDDSAPQPDKLLAQQQDMAAQENKAPKKDASTKTLAESRSKASSSKDEKAKAADSKTKDSKKKSDGPKAILSGSTTASYFWDDGSGVNGDTGAPASGKPMQKGLFASPSWPLNTKVKVTYNGRSVTGFIGDRGPGAPSHDGVMLDLDTYTFRYLLDGEKPDSKYDAGTGEGHLQGVKWQVLSWGSGPGTKGDPQPLG</sequence>
<evidence type="ECO:0000313" key="3">
    <source>
        <dbReference type="Proteomes" id="UP001501020"/>
    </source>
</evidence>
<accession>A0ABN2YBE1</accession>
<feature type="compositionally biased region" description="Basic and acidic residues" evidence="1">
    <location>
        <begin position="101"/>
        <end position="143"/>
    </location>
</feature>
<keyword evidence="3" id="KW-1185">Reference proteome</keyword>
<protein>
    <submittedName>
        <fullName evidence="2">Uncharacterized protein</fullName>
    </submittedName>
</protein>
<dbReference type="EMBL" id="BAAAMR010000006">
    <property type="protein sequence ID" value="GAA2124018.1"/>
    <property type="molecule type" value="Genomic_DNA"/>
</dbReference>
<dbReference type="Proteomes" id="UP001501020">
    <property type="component" value="Unassembled WGS sequence"/>
</dbReference>
<gene>
    <name evidence="2" type="ORF">GCM10009727_11060</name>
</gene>
<name>A0ABN2YBE1_9ACTN</name>
<organism evidence="2 3">
    <name type="scientific">Actinomadura napierensis</name>
    <dbReference type="NCBI Taxonomy" id="267854"/>
    <lineage>
        <taxon>Bacteria</taxon>
        <taxon>Bacillati</taxon>
        <taxon>Actinomycetota</taxon>
        <taxon>Actinomycetes</taxon>
        <taxon>Streptosporangiales</taxon>
        <taxon>Thermomonosporaceae</taxon>
        <taxon>Actinomadura</taxon>
    </lineage>
</organism>
<dbReference type="Gene3D" id="2.40.40.10">
    <property type="entry name" value="RlpA-like domain"/>
    <property type="match status" value="1"/>
</dbReference>
<proteinExistence type="predicted"/>